<keyword evidence="3" id="KW-1185">Reference proteome</keyword>
<dbReference type="OrthoDB" id="5368589at2"/>
<protein>
    <recommendedName>
        <fullName evidence="4">Phosphate ABC transporter substrate-binding protein</fullName>
    </recommendedName>
</protein>
<accession>A0A318JEE0</accession>
<proteinExistence type="predicted"/>
<comment type="caution">
    <text evidence="2">The sequence shown here is derived from an EMBL/GenBank/DDBJ whole genome shotgun (WGS) entry which is preliminary data.</text>
</comment>
<dbReference type="AlphaFoldDB" id="A0A318JEE0"/>
<dbReference type="SUPFAM" id="SSF53850">
    <property type="entry name" value="Periplasmic binding protein-like II"/>
    <property type="match status" value="1"/>
</dbReference>
<evidence type="ECO:0008006" key="4">
    <source>
        <dbReference type="Google" id="ProtNLM"/>
    </source>
</evidence>
<gene>
    <name evidence="2" type="ORF">DFR42_101959</name>
</gene>
<sequence>MKALYHLLLYVGFWSCCQAAQADLVVIANSQSGIEKLSKDEVINLYMGRNRKLPTGVNAMPLDLAAVNAEKAKFYAMLVNKNLPEINSYWARLMFSGQGSPPLQVETSDEVLDIVGSNKAAIGYIERKKLDKRVKLIYDPTQ</sequence>
<dbReference type="Gene3D" id="3.40.190.10">
    <property type="entry name" value="Periplasmic binding protein-like II"/>
    <property type="match status" value="1"/>
</dbReference>
<keyword evidence="1" id="KW-0732">Signal</keyword>
<evidence type="ECO:0000256" key="1">
    <source>
        <dbReference type="SAM" id="SignalP"/>
    </source>
</evidence>
<name>A0A318JEE0_9BURK</name>
<feature type="chain" id="PRO_5016455727" description="Phosphate ABC transporter substrate-binding protein" evidence="1">
    <location>
        <begin position="23"/>
        <end position="142"/>
    </location>
</feature>
<evidence type="ECO:0000313" key="3">
    <source>
        <dbReference type="Proteomes" id="UP000247792"/>
    </source>
</evidence>
<organism evidence="2 3">
    <name type="scientific">Undibacterium pigrum</name>
    <dbReference type="NCBI Taxonomy" id="401470"/>
    <lineage>
        <taxon>Bacteria</taxon>
        <taxon>Pseudomonadati</taxon>
        <taxon>Pseudomonadota</taxon>
        <taxon>Betaproteobacteria</taxon>
        <taxon>Burkholderiales</taxon>
        <taxon>Oxalobacteraceae</taxon>
        <taxon>Undibacterium</taxon>
    </lineage>
</organism>
<feature type="signal peptide" evidence="1">
    <location>
        <begin position="1"/>
        <end position="22"/>
    </location>
</feature>
<evidence type="ECO:0000313" key="2">
    <source>
        <dbReference type="EMBL" id="PXX47381.1"/>
    </source>
</evidence>
<dbReference type="EMBL" id="QJKB01000001">
    <property type="protein sequence ID" value="PXX47381.1"/>
    <property type="molecule type" value="Genomic_DNA"/>
</dbReference>
<reference evidence="2 3" key="1">
    <citation type="submission" date="2018-05" db="EMBL/GenBank/DDBJ databases">
        <title>Genomic Encyclopedia of Type Strains, Phase IV (KMG-IV): sequencing the most valuable type-strain genomes for metagenomic binning, comparative biology and taxonomic classification.</title>
        <authorList>
            <person name="Goeker M."/>
        </authorList>
    </citation>
    <scope>NUCLEOTIDE SEQUENCE [LARGE SCALE GENOMIC DNA]</scope>
    <source>
        <strain evidence="2 3">DSM 19792</strain>
    </source>
</reference>
<dbReference type="RefSeq" id="WP_110253765.1">
    <property type="nucleotide sequence ID" value="NZ_QJKB01000001.1"/>
</dbReference>
<dbReference type="Proteomes" id="UP000247792">
    <property type="component" value="Unassembled WGS sequence"/>
</dbReference>